<dbReference type="CDD" id="cd14845">
    <property type="entry name" value="L-Ala-D-Glu_peptidase_like"/>
    <property type="match status" value="1"/>
</dbReference>
<evidence type="ECO:0000313" key="2">
    <source>
        <dbReference type="EMBL" id="CAB4139457.1"/>
    </source>
</evidence>
<dbReference type="GO" id="GO:0004180">
    <property type="term" value="F:carboxypeptidase activity"/>
    <property type="evidence" value="ECO:0007669"/>
    <property type="project" value="UniProtKB-KW"/>
</dbReference>
<name>A0A6J5M278_9CAUD</name>
<keyword evidence="2" id="KW-0378">Hydrolase</keyword>
<organism evidence="2">
    <name type="scientific">uncultured Caudovirales phage</name>
    <dbReference type="NCBI Taxonomy" id="2100421"/>
    <lineage>
        <taxon>Viruses</taxon>
        <taxon>Duplodnaviria</taxon>
        <taxon>Heunggongvirae</taxon>
        <taxon>Uroviricota</taxon>
        <taxon>Caudoviricetes</taxon>
        <taxon>Peduoviridae</taxon>
        <taxon>Maltschvirus</taxon>
        <taxon>Maltschvirus maltsch</taxon>
    </lineage>
</organism>
<gene>
    <name evidence="2" type="ORF">UFOVP336_47</name>
</gene>
<dbReference type="EMBL" id="LR796359">
    <property type="protein sequence ID" value="CAB4139457.1"/>
    <property type="molecule type" value="Genomic_DNA"/>
</dbReference>
<keyword evidence="2" id="KW-0645">Protease</keyword>
<protein>
    <submittedName>
        <fullName evidence="2">D-alanyl-D-alanine carboxypeptidase</fullName>
    </submittedName>
</protein>
<dbReference type="InterPro" id="IPR009045">
    <property type="entry name" value="Zn_M74/Hedgehog-like"/>
</dbReference>
<sequence>MTYKFSQRSLDRMQGVHGDLVKVMLEAIKESPYDFGITEGVRTPQRQQELYAAGKSRTLNSRHLKGLAVDIAIFVDGKLTWEFKYYEEVAKHILKVCAEMGIPVVWGGAWRGFVDAVHFELDRKVYQ</sequence>
<proteinExistence type="predicted"/>
<dbReference type="InterPro" id="IPR039561">
    <property type="entry name" value="Peptidase_M15C"/>
</dbReference>
<feature type="domain" description="Peptidase M15C" evidence="1">
    <location>
        <begin position="56"/>
        <end position="121"/>
    </location>
</feature>
<dbReference type="Pfam" id="PF13539">
    <property type="entry name" value="Peptidase_M15_4"/>
    <property type="match status" value="1"/>
</dbReference>
<dbReference type="Gene3D" id="3.30.1380.10">
    <property type="match status" value="1"/>
</dbReference>
<accession>A0A6J5M278</accession>
<dbReference type="SUPFAM" id="SSF55166">
    <property type="entry name" value="Hedgehog/DD-peptidase"/>
    <property type="match status" value="1"/>
</dbReference>
<reference evidence="2" key="1">
    <citation type="submission" date="2020-04" db="EMBL/GenBank/DDBJ databases">
        <authorList>
            <person name="Chiriac C."/>
            <person name="Salcher M."/>
            <person name="Ghai R."/>
            <person name="Kavagutti S V."/>
        </authorList>
    </citation>
    <scope>NUCLEOTIDE SEQUENCE</scope>
</reference>
<keyword evidence="2" id="KW-0121">Carboxypeptidase</keyword>
<evidence type="ECO:0000259" key="1">
    <source>
        <dbReference type="Pfam" id="PF13539"/>
    </source>
</evidence>